<protein>
    <recommendedName>
        <fullName evidence="4">Addiction module toxin RelE</fullName>
    </recommendedName>
</protein>
<evidence type="ECO:0000313" key="1">
    <source>
        <dbReference type="EMBL" id="KUO97034.1"/>
    </source>
</evidence>
<name>A0A101XT89_9BACL</name>
<dbReference type="EMBL" id="LPVJ01000006">
    <property type="protein sequence ID" value="KUO97034.1"/>
    <property type="molecule type" value="Genomic_DNA"/>
</dbReference>
<accession>A0A101XT89</accession>
<dbReference type="Proteomes" id="UP000053557">
    <property type="component" value="Unassembled WGS sequence"/>
</dbReference>
<organism evidence="1 3">
    <name type="scientific">Ferroacidibacillus organovorans</name>
    <dbReference type="NCBI Taxonomy" id="1765683"/>
    <lineage>
        <taxon>Bacteria</taxon>
        <taxon>Bacillati</taxon>
        <taxon>Bacillota</taxon>
        <taxon>Bacilli</taxon>
        <taxon>Bacillales</taxon>
        <taxon>Alicyclobacillaceae</taxon>
        <taxon>Ferroacidibacillus</taxon>
    </lineage>
</organism>
<dbReference type="RefSeq" id="WP_067711362.1">
    <property type="nucleotide sequence ID" value="NZ_LPVJ01000006.1"/>
</dbReference>
<dbReference type="AlphaFoldDB" id="A0A101XT89"/>
<proteinExistence type="predicted"/>
<evidence type="ECO:0008006" key="4">
    <source>
        <dbReference type="Google" id="ProtNLM"/>
    </source>
</evidence>
<reference evidence="1 3" key="1">
    <citation type="submission" date="2015-12" db="EMBL/GenBank/DDBJ databases">
        <title>Draft genome sequence of Acidibacillus ferrooxidans ITV001, isolated from a chalcopyrite acid mine drainage site in Brazil.</title>
        <authorList>
            <person name="Dall'Agnol H."/>
            <person name="Nancucheo I."/>
            <person name="Johnson B."/>
            <person name="Oliveira R."/>
            <person name="Leite L."/>
            <person name="Pylro V."/>
            <person name="Nunes G.L."/>
            <person name="Tzotzos G."/>
            <person name="Fernandes G.R."/>
            <person name="Dutra J."/>
            <person name="Orellana S.C."/>
            <person name="Oliveira G."/>
        </authorList>
    </citation>
    <scope>NUCLEOTIDE SEQUENCE [LARGE SCALE GENOMIC DNA]</scope>
    <source>
        <strain evidence="1">ITV001</strain>
        <strain evidence="3">ITV01</strain>
    </source>
</reference>
<keyword evidence="3" id="KW-1185">Reference proteome</keyword>
<dbReference type="EMBL" id="LPVJ01000006">
    <property type="protein sequence ID" value="KUO97051.1"/>
    <property type="molecule type" value="Genomic_DNA"/>
</dbReference>
<evidence type="ECO:0000313" key="3">
    <source>
        <dbReference type="Proteomes" id="UP000053557"/>
    </source>
</evidence>
<gene>
    <name evidence="1" type="ORF">ATW55_11975</name>
    <name evidence="2" type="ORF">ATW55_12065</name>
</gene>
<comment type="caution">
    <text evidence="1">The sequence shown here is derived from an EMBL/GenBank/DDBJ whole genome shotgun (WGS) entry which is preliminary data.</text>
</comment>
<sequence>MTTRRIIWPTPIRLKLLTFKSPHFTPDETLGFIAQFIIETEDVLSNPIVGRHYTEEYGEFKGISRIVIRKFRVYFEVLGHDVVILAVKFPGEAL</sequence>
<evidence type="ECO:0000313" key="2">
    <source>
        <dbReference type="EMBL" id="KUO97051.1"/>
    </source>
</evidence>